<protein>
    <submittedName>
        <fullName evidence="2">UDP-3-O-acyl N-acetylglycosamine deacetylase</fullName>
    </submittedName>
</protein>
<sequence length="297" mass="33067">MKKDSRKSPREWEFSSASLSYGKANVKIEVQEYNPQLEPRVEWRVGGRAFYSTDCAKCFTDLKFSVARTAIYESGEGAHALTLASPEHLAPVFLMWPSRRFVVDVACNEEGDKGCVAEVPLMDGSALPFFSEFRRNVGVPEELAFYDVPVHAAWDLPYGSVKITPSEAFEVEYILERNENGRVFKSAANVSIYSAEDLYNVFAARTFILKNEFDEARKAGLLGGVDESCGLLLDNSPDAVAPVFRVADEPARHKILDLLGDLCFAKPALPKVRLEIINGGHLSHRTILEKVLPYALQ</sequence>
<dbReference type="InterPro" id="IPR020568">
    <property type="entry name" value="Ribosomal_Su5_D2-typ_SF"/>
</dbReference>
<dbReference type="Pfam" id="PF03331">
    <property type="entry name" value="LpxC"/>
    <property type="match status" value="1"/>
</dbReference>
<dbReference type="SUPFAM" id="SSF54211">
    <property type="entry name" value="Ribosomal protein S5 domain 2-like"/>
    <property type="match status" value="1"/>
</dbReference>
<dbReference type="AlphaFoldDB" id="A0A380RXA4"/>
<dbReference type="RefSeq" id="WP_109572131.1">
    <property type="nucleotide sequence ID" value="NZ_UHJL01000001.1"/>
</dbReference>
<evidence type="ECO:0000313" key="3">
    <source>
        <dbReference type="Proteomes" id="UP000255423"/>
    </source>
</evidence>
<dbReference type="PANTHER" id="PTHR33694:SF1">
    <property type="entry name" value="UDP-3-O-ACYL-N-ACETYLGLUCOSAMINE DEACETYLASE 1, MITOCHONDRIAL-RELATED"/>
    <property type="match status" value="1"/>
</dbReference>
<dbReference type="GO" id="GO:0103117">
    <property type="term" value="F:UDP-3-O-acyl-N-acetylglucosamine deacetylase activity"/>
    <property type="evidence" value="ECO:0007669"/>
    <property type="project" value="InterPro"/>
</dbReference>
<dbReference type="Gene3D" id="3.30.1700.10">
    <property type="entry name" value="lpxc deacetylase, domain 2"/>
    <property type="match status" value="1"/>
</dbReference>
<dbReference type="Proteomes" id="UP000255423">
    <property type="component" value="Unassembled WGS sequence"/>
</dbReference>
<dbReference type="InterPro" id="IPR011334">
    <property type="entry name" value="UDP-acyl_GlcNac_deAcase_C"/>
</dbReference>
<dbReference type="EMBL" id="UHJL01000001">
    <property type="protein sequence ID" value="SUQ19522.1"/>
    <property type="molecule type" value="Genomic_DNA"/>
</dbReference>
<evidence type="ECO:0000313" key="2">
    <source>
        <dbReference type="EMBL" id="SUQ19522.1"/>
    </source>
</evidence>
<reference evidence="2 3" key="1">
    <citation type="submission" date="2017-08" db="EMBL/GenBank/DDBJ databases">
        <authorList>
            <person name="de Groot N.N."/>
        </authorList>
    </citation>
    <scope>NUCLEOTIDE SEQUENCE [LARGE SCALE GENOMIC DNA]</scope>
    <source>
        <strain evidence="2 3">HM2</strain>
    </source>
</reference>
<dbReference type="InterPro" id="IPR004463">
    <property type="entry name" value="UDP-acyl_GlcNac_deAcase"/>
</dbReference>
<accession>A0A380RXA4</accession>
<dbReference type="GO" id="GO:0009245">
    <property type="term" value="P:lipid A biosynthetic process"/>
    <property type="evidence" value="ECO:0007669"/>
    <property type="project" value="InterPro"/>
</dbReference>
<dbReference type="PANTHER" id="PTHR33694">
    <property type="entry name" value="UDP-3-O-ACYL-N-ACETYLGLUCOSAMINE DEACETYLASE 1, MITOCHONDRIAL-RELATED"/>
    <property type="match status" value="1"/>
</dbReference>
<evidence type="ECO:0000256" key="1">
    <source>
        <dbReference type="ARBA" id="ARBA00002923"/>
    </source>
</evidence>
<proteinExistence type="predicted"/>
<gene>
    <name evidence="2" type="ORF">SAMN05661053_0758</name>
</gene>
<name>A0A380RXA4_FIBSU</name>
<comment type="function">
    <text evidence="1">Catalyzes the hydrolysis of UDP-3-O-myristoyl-N-acetylglucosamine to form UDP-3-O-myristoylglucosamine and acetate, the committed step in lipid A biosynthesis.</text>
</comment>
<dbReference type="GO" id="GO:0016020">
    <property type="term" value="C:membrane"/>
    <property type="evidence" value="ECO:0007669"/>
    <property type="project" value="GOC"/>
</dbReference>
<organism evidence="2 3">
    <name type="scientific">Fibrobacter succinogenes</name>
    <name type="common">Bacteroides succinogenes</name>
    <dbReference type="NCBI Taxonomy" id="833"/>
    <lineage>
        <taxon>Bacteria</taxon>
        <taxon>Pseudomonadati</taxon>
        <taxon>Fibrobacterota</taxon>
        <taxon>Fibrobacteria</taxon>
        <taxon>Fibrobacterales</taxon>
        <taxon>Fibrobacteraceae</taxon>
        <taxon>Fibrobacter</taxon>
    </lineage>
</organism>